<comment type="similarity">
    <text evidence="3">Belongs to the glycosyltransferase 2 family.</text>
</comment>
<feature type="transmembrane region" description="Helical" evidence="14">
    <location>
        <begin position="6"/>
        <end position="28"/>
    </location>
</feature>
<dbReference type="EMBL" id="VIIS01001334">
    <property type="protein sequence ID" value="KAF0299753.1"/>
    <property type="molecule type" value="Genomic_DNA"/>
</dbReference>
<evidence type="ECO:0000256" key="5">
    <source>
        <dbReference type="ARBA" id="ARBA00022676"/>
    </source>
</evidence>
<dbReference type="CDD" id="cd04188">
    <property type="entry name" value="DPG_synthase"/>
    <property type="match status" value="1"/>
</dbReference>
<dbReference type="GO" id="GO:0004581">
    <property type="term" value="F:dolichyl-phosphate beta-glucosyltransferase activity"/>
    <property type="evidence" value="ECO:0007669"/>
    <property type="project" value="UniProtKB-EC"/>
</dbReference>
<keyword evidence="17" id="KW-1185">Reference proteome</keyword>
<evidence type="ECO:0000256" key="8">
    <source>
        <dbReference type="ARBA" id="ARBA00022824"/>
    </source>
</evidence>
<dbReference type="InterPro" id="IPR029044">
    <property type="entry name" value="Nucleotide-diphossugar_trans"/>
</dbReference>
<dbReference type="Pfam" id="PF00535">
    <property type="entry name" value="Glycos_transf_2"/>
    <property type="match status" value="1"/>
</dbReference>
<gene>
    <name evidence="16" type="primary">wol_1</name>
    <name evidence="16" type="ORF">FJT64_027587</name>
</gene>
<dbReference type="FunFam" id="3.90.550.10:FF:000068">
    <property type="entry name" value="ALG5, dolichyl-phosphate beta-glucosyltransferase"/>
    <property type="match status" value="1"/>
</dbReference>
<organism evidence="16 17">
    <name type="scientific">Amphibalanus amphitrite</name>
    <name type="common">Striped barnacle</name>
    <name type="synonym">Balanus amphitrite</name>
    <dbReference type="NCBI Taxonomy" id="1232801"/>
    <lineage>
        <taxon>Eukaryota</taxon>
        <taxon>Metazoa</taxon>
        <taxon>Ecdysozoa</taxon>
        <taxon>Arthropoda</taxon>
        <taxon>Crustacea</taxon>
        <taxon>Multicrustacea</taxon>
        <taxon>Cirripedia</taxon>
        <taxon>Thoracica</taxon>
        <taxon>Thoracicalcarea</taxon>
        <taxon>Balanomorpha</taxon>
        <taxon>Balanoidea</taxon>
        <taxon>Balanidae</taxon>
        <taxon>Amphibalaninae</taxon>
        <taxon>Amphibalanus</taxon>
    </lineage>
</organism>
<keyword evidence="10 14" id="KW-1133">Transmembrane helix</keyword>
<evidence type="ECO:0000256" key="9">
    <source>
        <dbReference type="ARBA" id="ARBA00022968"/>
    </source>
</evidence>
<dbReference type="InterPro" id="IPR001173">
    <property type="entry name" value="Glyco_trans_2-like"/>
</dbReference>
<comment type="caution">
    <text evidence="16">The sequence shown here is derived from an EMBL/GenBank/DDBJ whole genome shotgun (WGS) entry which is preliminary data.</text>
</comment>
<name>A0A6A4W1D7_AMPAM</name>
<evidence type="ECO:0000256" key="6">
    <source>
        <dbReference type="ARBA" id="ARBA00022679"/>
    </source>
</evidence>
<comment type="catalytic activity">
    <reaction evidence="12">
        <text>a di-trans,poly-cis-dolichyl phosphate + UDP-alpha-D-glucose = a di-trans,poly-cis-dolichyl beta-D-glucosyl phosphate + UDP</text>
        <dbReference type="Rhea" id="RHEA:15401"/>
        <dbReference type="Rhea" id="RHEA-COMP:19498"/>
        <dbReference type="Rhea" id="RHEA-COMP:19502"/>
        <dbReference type="ChEBI" id="CHEBI:57525"/>
        <dbReference type="ChEBI" id="CHEBI:57683"/>
        <dbReference type="ChEBI" id="CHEBI:58223"/>
        <dbReference type="ChEBI" id="CHEBI:58885"/>
        <dbReference type="EC" id="2.4.1.117"/>
    </reaction>
    <physiologicalReaction direction="left-to-right" evidence="12">
        <dbReference type="Rhea" id="RHEA:15402"/>
    </physiologicalReaction>
</comment>
<keyword evidence="9" id="KW-0735">Signal-anchor</keyword>
<evidence type="ECO:0000256" key="1">
    <source>
        <dbReference type="ARBA" id="ARBA00004389"/>
    </source>
</evidence>
<evidence type="ECO:0000256" key="4">
    <source>
        <dbReference type="ARBA" id="ARBA00012583"/>
    </source>
</evidence>
<evidence type="ECO:0000313" key="17">
    <source>
        <dbReference type="Proteomes" id="UP000440578"/>
    </source>
</evidence>
<sequence>MLGLSVFGLYMVFVVFLLFMMICVAIYLSTTPYPEIIRYDQEKTFFTSKNKKQTGEFPFGKFKAQDSVKLSVIVPAYNEEQRLPSMMKEALEHLEARRAAVPGFTYEVIVVDDGSSDATSELALQYTEKHSADRVRVLTLERNRGKGGAIRMGMLSSRGEWLLFADADGATRFSDLDQLEAELKPLATAADSAAVVCGSRAHLEKESIAQRSLFRTILMKGFHLVVRLFTVRDIRDTQCGFKLLTRPAMLLCFANLHVERWAFDAELLYIAQRLKMPIKEVAVHWTEIEGSKLTPIISWIEMGLDLFFIWFRYSIGAWRIRDQLDSKKFE</sequence>
<dbReference type="Proteomes" id="UP000440578">
    <property type="component" value="Unassembled WGS sequence"/>
</dbReference>
<dbReference type="SUPFAM" id="SSF53448">
    <property type="entry name" value="Nucleotide-diphospho-sugar transferases"/>
    <property type="match status" value="1"/>
</dbReference>
<evidence type="ECO:0000256" key="10">
    <source>
        <dbReference type="ARBA" id="ARBA00022989"/>
    </source>
</evidence>
<protein>
    <recommendedName>
        <fullName evidence="13">Dolichyl-phosphate beta-glucosyltransferase</fullName>
        <ecNumber evidence="4">2.4.1.117</ecNumber>
    </recommendedName>
</protein>
<accession>A0A6A4W1D7</accession>
<dbReference type="PANTHER" id="PTHR10859">
    <property type="entry name" value="GLYCOSYL TRANSFERASE"/>
    <property type="match status" value="1"/>
</dbReference>
<evidence type="ECO:0000256" key="11">
    <source>
        <dbReference type="ARBA" id="ARBA00023136"/>
    </source>
</evidence>
<dbReference type="InterPro" id="IPR035518">
    <property type="entry name" value="DPG_synthase"/>
</dbReference>
<evidence type="ECO:0000256" key="2">
    <source>
        <dbReference type="ARBA" id="ARBA00004922"/>
    </source>
</evidence>
<evidence type="ECO:0000259" key="15">
    <source>
        <dbReference type="Pfam" id="PF00535"/>
    </source>
</evidence>
<evidence type="ECO:0000256" key="14">
    <source>
        <dbReference type="SAM" id="Phobius"/>
    </source>
</evidence>
<evidence type="ECO:0000256" key="7">
    <source>
        <dbReference type="ARBA" id="ARBA00022692"/>
    </source>
</evidence>
<keyword evidence="7 14" id="KW-0812">Transmembrane</keyword>
<proteinExistence type="inferred from homology"/>
<keyword evidence="6 16" id="KW-0808">Transferase</keyword>
<dbReference type="PANTHER" id="PTHR10859:SF91">
    <property type="entry name" value="DOLICHYL-PHOSPHATE BETA-GLUCOSYLTRANSFERASE"/>
    <property type="match status" value="1"/>
</dbReference>
<evidence type="ECO:0000313" key="16">
    <source>
        <dbReference type="EMBL" id="KAF0299753.1"/>
    </source>
</evidence>
<keyword evidence="5" id="KW-0328">Glycosyltransferase</keyword>
<keyword evidence="8" id="KW-0256">Endoplasmic reticulum</keyword>
<dbReference type="Gene3D" id="3.90.550.10">
    <property type="entry name" value="Spore Coat Polysaccharide Biosynthesis Protein SpsA, Chain A"/>
    <property type="match status" value="1"/>
</dbReference>
<evidence type="ECO:0000256" key="12">
    <source>
        <dbReference type="ARBA" id="ARBA00045097"/>
    </source>
</evidence>
<dbReference type="GO" id="GO:0005789">
    <property type="term" value="C:endoplasmic reticulum membrane"/>
    <property type="evidence" value="ECO:0007669"/>
    <property type="project" value="UniProtKB-SubCell"/>
</dbReference>
<dbReference type="OrthoDB" id="3784at2759"/>
<evidence type="ECO:0000256" key="13">
    <source>
        <dbReference type="ARBA" id="ARBA00070518"/>
    </source>
</evidence>
<dbReference type="GO" id="GO:0006487">
    <property type="term" value="P:protein N-linked glycosylation"/>
    <property type="evidence" value="ECO:0007669"/>
    <property type="project" value="TreeGrafter"/>
</dbReference>
<evidence type="ECO:0000256" key="3">
    <source>
        <dbReference type="ARBA" id="ARBA00006739"/>
    </source>
</evidence>
<dbReference type="AlphaFoldDB" id="A0A6A4W1D7"/>
<feature type="domain" description="Glycosyltransferase 2-like" evidence="15">
    <location>
        <begin position="71"/>
        <end position="185"/>
    </location>
</feature>
<comment type="subcellular location">
    <subcellularLocation>
        <location evidence="1">Endoplasmic reticulum membrane</location>
        <topology evidence="1">Single-pass membrane protein</topology>
    </subcellularLocation>
</comment>
<reference evidence="16 17" key="1">
    <citation type="submission" date="2019-07" db="EMBL/GenBank/DDBJ databases">
        <title>Draft genome assembly of a fouling barnacle, Amphibalanus amphitrite (Darwin, 1854): The first reference genome for Thecostraca.</title>
        <authorList>
            <person name="Kim W."/>
        </authorList>
    </citation>
    <scope>NUCLEOTIDE SEQUENCE [LARGE SCALE GENOMIC DNA]</scope>
    <source>
        <strain evidence="16">SNU_AA5</strain>
        <tissue evidence="16">Soma without cirri and trophi</tissue>
    </source>
</reference>
<keyword evidence="11 14" id="KW-0472">Membrane</keyword>
<comment type="pathway">
    <text evidence="2">Protein modification; protein glycosylation.</text>
</comment>
<dbReference type="EC" id="2.4.1.117" evidence="4"/>